<dbReference type="EMBL" id="CATQJA010002604">
    <property type="protein sequence ID" value="CAJ0572700.1"/>
    <property type="molecule type" value="Genomic_DNA"/>
</dbReference>
<sequence length="416" mass="46149">MAAEDVYVVVKYDYLAQEDQELTIKKNERLRLIDDTKNWWKVVNDTNRVGFVPSNYVRRESFVDKAMGTMKGLVRGRSKSDFSPEDAPAAFSGEDRRILLSNNNQANGHNYNGAAPGFKSGTMSRAVVKYAYEPRMDDELALRKGETILVLERSSDGWWKGEANGETGWFPSNYVEEENESPATNGNGVSENARPQAARADTRPVLEVVLALYSFDASNHEELSFRKGEQLDIVGHPADDPEWWTARNASGACGLVPRNYIKVIQGGQTASSAPAPAPAPVPYNGQSANIPIANAGFNGHVPGGYQAAPPSPHSGDYSTEPWFFGRITREQAERALERGQEGDYLVRDSESKPGDLSISMKGVERFKHFKVTNTMGQLKIGQRTFNNMHDLIRHYTTHAIFSSDTEKLCLGRPAQR</sequence>
<dbReference type="CDD" id="cd11767">
    <property type="entry name" value="SH3_Nck_3"/>
    <property type="match status" value="1"/>
</dbReference>
<dbReference type="PRINTS" id="PR00499">
    <property type="entry name" value="P67PHOX"/>
</dbReference>
<dbReference type="SMART" id="SM00326">
    <property type="entry name" value="SH3"/>
    <property type="match status" value="3"/>
</dbReference>
<feature type="non-terminal residue" evidence="8">
    <location>
        <position position="1"/>
    </location>
</feature>
<dbReference type="PRINTS" id="PR00452">
    <property type="entry name" value="SH3DOMAIN"/>
</dbReference>
<dbReference type="GO" id="GO:0030971">
    <property type="term" value="F:receptor tyrosine kinase binding"/>
    <property type="evidence" value="ECO:0007669"/>
    <property type="project" value="TreeGrafter"/>
</dbReference>
<dbReference type="FunFam" id="2.30.30.40:FF:000061">
    <property type="entry name" value="Cytoplasmic protein"/>
    <property type="match status" value="1"/>
</dbReference>
<evidence type="ECO:0000313" key="9">
    <source>
        <dbReference type="Proteomes" id="UP001177023"/>
    </source>
</evidence>
<dbReference type="SUPFAM" id="SSF50044">
    <property type="entry name" value="SH3-domain"/>
    <property type="match status" value="3"/>
</dbReference>
<evidence type="ECO:0000256" key="4">
    <source>
        <dbReference type="PROSITE-ProRule" id="PRU00192"/>
    </source>
</evidence>
<dbReference type="Gene3D" id="2.30.30.40">
    <property type="entry name" value="SH3 Domains"/>
    <property type="match status" value="3"/>
</dbReference>
<feature type="domain" description="SH3" evidence="7">
    <location>
        <begin position="121"/>
        <end position="180"/>
    </location>
</feature>
<dbReference type="PROSITE" id="PS50001">
    <property type="entry name" value="SH2"/>
    <property type="match status" value="1"/>
</dbReference>
<dbReference type="Proteomes" id="UP001177023">
    <property type="component" value="Unassembled WGS sequence"/>
</dbReference>
<protein>
    <submittedName>
        <fullName evidence="8">Uncharacterized protein</fullName>
    </submittedName>
</protein>
<evidence type="ECO:0000256" key="1">
    <source>
        <dbReference type="ARBA" id="ARBA00022443"/>
    </source>
</evidence>
<evidence type="ECO:0000256" key="2">
    <source>
        <dbReference type="ARBA" id="ARBA00022999"/>
    </source>
</evidence>
<feature type="domain" description="SH3" evidence="7">
    <location>
        <begin position="3"/>
        <end position="62"/>
    </location>
</feature>
<dbReference type="GO" id="GO:0005737">
    <property type="term" value="C:cytoplasm"/>
    <property type="evidence" value="ECO:0007669"/>
    <property type="project" value="TreeGrafter"/>
</dbReference>
<dbReference type="InterPro" id="IPR036860">
    <property type="entry name" value="SH2_dom_sf"/>
</dbReference>
<keyword evidence="2 3" id="KW-0727">SH2 domain</keyword>
<dbReference type="PROSITE" id="PS50002">
    <property type="entry name" value="SH3"/>
    <property type="match status" value="3"/>
</dbReference>
<feature type="domain" description="SH2" evidence="6">
    <location>
        <begin position="322"/>
        <end position="414"/>
    </location>
</feature>
<evidence type="ECO:0000256" key="5">
    <source>
        <dbReference type="SAM" id="MobiDB-lite"/>
    </source>
</evidence>
<dbReference type="PANTHER" id="PTHR19969:SF14">
    <property type="entry name" value="DREADLOCKS, ISOFORM B"/>
    <property type="match status" value="1"/>
</dbReference>
<dbReference type="Pfam" id="PF00018">
    <property type="entry name" value="SH3_1"/>
    <property type="match status" value="3"/>
</dbReference>
<dbReference type="GO" id="GO:0016477">
    <property type="term" value="P:cell migration"/>
    <property type="evidence" value="ECO:0007669"/>
    <property type="project" value="TreeGrafter"/>
</dbReference>
<dbReference type="AlphaFoldDB" id="A0AA36CPM6"/>
<accession>A0AA36CPM6</accession>
<evidence type="ECO:0000256" key="3">
    <source>
        <dbReference type="PROSITE-ProRule" id="PRU00191"/>
    </source>
</evidence>
<dbReference type="SMART" id="SM00252">
    <property type="entry name" value="SH2"/>
    <property type="match status" value="1"/>
</dbReference>
<keyword evidence="9" id="KW-1185">Reference proteome</keyword>
<dbReference type="Gene3D" id="3.30.505.10">
    <property type="entry name" value="SH2 domain"/>
    <property type="match status" value="1"/>
</dbReference>
<evidence type="ECO:0000313" key="8">
    <source>
        <dbReference type="EMBL" id="CAJ0572700.1"/>
    </source>
</evidence>
<name>A0AA36CPM6_9BILA</name>
<comment type="caution">
    <text evidence="8">The sequence shown here is derived from an EMBL/GenBank/DDBJ whole genome shotgun (WGS) entry which is preliminary data.</text>
</comment>
<gene>
    <name evidence="8" type="ORF">MSPICULIGERA_LOCUS11081</name>
</gene>
<dbReference type="PANTHER" id="PTHR19969">
    <property type="entry name" value="SH2-SH3 ADAPTOR PROTEIN-RELATED"/>
    <property type="match status" value="1"/>
</dbReference>
<feature type="compositionally biased region" description="Polar residues" evidence="5">
    <location>
        <begin position="181"/>
        <end position="190"/>
    </location>
</feature>
<dbReference type="InterPro" id="IPR036028">
    <property type="entry name" value="SH3-like_dom_sf"/>
</dbReference>
<dbReference type="GO" id="GO:0048013">
    <property type="term" value="P:ephrin receptor signaling pathway"/>
    <property type="evidence" value="ECO:0007669"/>
    <property type="project" value="TreeGrafter"/>
</dbReference>
<dbReference type="FunFam" id="2.30.30.40:FF:000110">
    <property type="entry name" value="Cytoplasmic protein"/>
    <property type="match status" value="1"/>
</dbReference>
<dbReference type="InterPro" id="IPR001452">
    <property type="entry name" value="SH3_domain"/>
</dbReference>
<feature type="domain" description="SH3" evidence="7">
    <location>
        <begin position="204"/>
        <end position="266"/>
    </location>
</feature>
<dbReference type="CDD" id="cd11766">
    <property type="entry name" value="SH3_Nck_2"/>
    <property type="match status" value="1"/>
</dbReference>
<dbReference type="GO" id="GO:0035591">
    <property type="term" value="F:signaling adaptor activity"/>
    <property type="evidence" value="ECO:0007669"/>
    <property type="project" value="TreeGrafter"/>
</dbReference>
<reference evidence="8" key="1">
    <citation type="submission" date="2023-06" db="EMBL/GenBank/DDBJ databases">
        <authorList>
            <person name="Delattre M."/>
        </authorList>
    </citation>
    <scope>NUCLEOTIDE SEQUENCE</scope>
    <source>
        <strain evidence="8">AF72</strain>
    </source>
</reference>
<evidence type="ECO:0000259" key="6">
    <source>
        <dbReference type="PROSITE" id="PS50001"/>
    </source>
</evidence>
<evidence type="ECO:0000259" key="7">
    <source>
        <dbReference type="PROSITE" id="PS50002"/>
    </source>
</evidence>
<proteinExistence type="predicted"/>
<dbReference type="InterPro" id="IPR000980">
    <property type="entry name" value="SH2"/>
</dbReference>
<dbReference type="CDD" id="cd11765">
    <property type="entry name" value="SH3_Nck_1"/>
    <property type="match status" value="1"/>
</dbReference>
<organism evidence="8 9">
    <name type="scientific">Mesorhabditis spiculigera</name>
    <dbReference type="NCBI Taxonomy" id="96644"/>
    <lineage>
        <taxon>Eukaryota</taxon>
        <taxon>Metazoa</taxon>
        <taxon>Ecdysozoa</taxon>
        <taxon>Nematoda</taxon>
        <taxon>Chromadorea</taxon>
        <taxon>Rhabditida</taxon>
        <taxon>Rhabditina</taxon>
        <taxon>Rhabditomorpha</taxon>
        <taxon>Rhabditoidea</taxon>
        <taxon>Rhabditidae</taxon>
        <taxon>Mesorhabditinae</taxon>
        <taxon>Mesorhabditis</taxon>
    </lineage>
</organism>
<dbReference type="SUPFAM" id="SSF55550">
    <property type="entry name" value="SH2 domain"/>
    <property type="match status" value="1"/>
</dbReference>
<dbReference type="Pfam" id="PF00017">
    <property type="entry name" value="SH2"/>
    <property type="match status" value="1"/>
</dbReference>
<dbReference type="PRINTS" id="PR00401">
    <property type="entry name" value="SH2DOMAIN"/>
</dbReference>
<keyword evidence="1 4" id="KW-0728">SH3 domain</keyword>
<feature type="region of interest" description="Disordered" evidence="5">
    <location>
        <begin position="177"/>
        <end position="200"/>
    </location>
</feature>
<dbReference type="InterPro" id="IPR051184">
    <property type="entry name" value="Tyrosine-phos_adapter"/>
</dbReference>